<feature type="domain" description="PIN" evidence="2">
    <location>
        <begin position="1"/>
        <end position="124"/>
    </location>
</feature>
<dbReference type="SUPFAM" id="SSF88723">
    <property type="entry name" value="PIN domain-like"/>
    <property type="match status" value="1"/>
</dbReference>
<gene>
    <name evidence="3" type="ORF">Asru_0120_04</name>
</gene>
<name>A0A0D6P4H0_9PROT</name>
<dbReference type="PANTHER" id="PTHR35901:SF1">
    <property type="entry name" value="EXONUCLEASE VAPC9"/>
    <property type="match status" value="1"/>
</dbReference>
<dbReference type="InterPro" id="IPR002716">
    <property type="entry name" value="PIN_dom"/>
</dbReference>
<dbReference type="RefSeq" id="WP_048860408.1">
    <property type="nucleotide sequence ID" value="NZ_BANB01000120.1"/>
</dbReference>
<dbReference type="InterPro" id="IPR044153">
    <property type="entry name" value="PIN_Pae0151-like"/>
</dbReference>
<keyword evidence="1" id="KW-0460">Magnesium</keyword>
<evidence type="ECO:0000313" key="4">
    <source>
        <dbReference type="Proteomes" id="UP000032680"/>
    </source>
</evidence>
<proteinExistence type="predicted"/>
<sequence length="134" mass="14720">MLDNSVAMTWCFGDELTPATRMLLQRTVERGAHAPSLWPIEAANVLIAAQRRARIEPSKRRELLGFLAELPVVIDPGTASHAWHAASDFADAFALSVYDACYLELAKRLGLPLGTLDHRLASAARCLDVRILPD</sequence>
<dbReference type="Pfam" id="PF01850">
    <property type="entry name" value="PIN"/>
    <property type="match status" value="1"/>
</dbReference>
<evidence type="ECO:0000259" key="2">
    <source>
        <dbReference type="Pfam" id="PF01850"/>
    </source>
</evidence>
<reference evidence="3 4" key="1">
    <citation type="submission" date="2012-11" db="EMBL/GenBank/DDBJ databases">
        <title>Whole genome sequence of Acidisphaera rubrifaciens HS-AP3.</title>
        <authorList>
            <person name="Azuma Y."/>
            <person name="Higashiura N."/>
            <person name="Hirakawa H."/>
            <person name="Matsushita K."/>
        </authorList>
    </citation>
    <scope>NUCLEOTIDE SEQUENCE [LARGE SCALE GENOMIC DNA]</scope>
    <source>
        <strain evidence="3 4">HS-AP3</strain>
    </source>
</reference>
<dbReference type="PANTHER" id="PTHR35901">
    <property type="entry name" value="RIBONUCLEASE VAPC3"/>
    <property type="match status" value="1"/>
</dbReference>
<organism evidence="3 4">
    <name type="scientific">Acidisphaera rubrifaciens HS-AP3</name>
    <dbReference type="NCBI Taxonomy" id="1231350"/>
    <lineage>
        <taxon>Bacteria</taxon>
        <taxon>Pseudomonadati</taxon>
        <taxon>Pseudomonadota</taxon>
        <taxon>Alphaproteobacteria</taxon>
        <taxon>Acetobacterales</taxon>
        <taxon>Acetobacteraceae</taxon>
        <taxon>Acidisphaera</taxon>
    </lineage>
</organism>
<comment type="caution">
    <text evidence="3">The sequence shown here is derived from an EMBL/GenBank/DDBJ whole genome shotgun (WGS) entry which is preliminary data.</text>
</comment>
<evidence type="ECO:0000313" key="3">
    <source>
        <dbReference type="EMBL" id="GAN76572.1"/>
    </source>
</evidence>
<keyword evidence="4" id="KW-1185">Reference proteome</keyword>
<dbReference type="InterPro" id="IPR029060">
    <property type="entry name" value="PIN-like_dom_sf"/>
</dbReference>
<dbReference type="OrthoDB" id="9798446at2"/>
<evidence type="ECO:0000256" key="1">
    <source>
        <dbReference type="ARBA" id="ARBA00022842"/>
    </source>
</evidence>
<dbReference type="Proteomes" id="UP000032680">
    <property type="component" value="Unassembled WGS sequence"/>
</dbReference>
<dbReference type="CDD" id="cd09873">
    <property type="entry name" value="PIN_Pae0151-like"/>
    <property type="match status" value="1"/>
</dbReference>
<dbReference type="EMBL" id="BANB01000120">
    <property type="protein sequence ID" value="GAN76572.1"/>
    <property type="molecule type" value="Genomic_DNA"/>
</dbReference>
<dbReference type="InterPro" id="IPR051619">
    <property type="entry name" value="TypeII_TA_RNase_PINc/VapC"/>
</dbReference>
<dbReference type="Gene3D" id="3.40.50.1010">
    <property type="entry name" value="5'-nuclease"/>
    <property type="match status" value="1"/>
</dbReference>
<dbReference type="AlphaFoldDB" id="A0A0D6P4H0"/>
<accession>A0A0D6P4H0</accession>
<protein>
    <recommendedName>
        <fullName evidence="2">PIN domain-containing protein</fullName>
    </recommendedName>
</protein>